<dbReference type="Pfam" id="PF01593">
    <property type="entry name" value="Amino_oxidase"/>
    <property type="match status" value="1"/>
</dbReference>
<dbReference type="InterPro" id="IPR002937">
    <property type="entry name" value="Amino_oxidase"/>
</dbReference>
<protein>
    <submittedName>
        <fullName evidence="5">Monoamine oxidase</fullName>
    </submittedName>
</protein>
<dbReference type="InterPro" id="IPR036188">
    <property type="entry name" value="FAD/NAD-bd_sf"/>
</dbReference>
<dbReference type="Proteomes" id="UP000193710">
    <property type="component" value="Unassembled WGS sequence"/>
</dbReference>
<keyword evidence="7" id="KW-1185">Reference proteome</keyword>
<evidence type="ECO:0000313" key="5">
    <source>
        <dbReference type="EMBL" id="CDO90260.1"/>
    </source>
</evidence>
<keyword evidence="2" id="KW-0560">Oxidoreductase</keyword>
<dbReference type="EMBL" id="LQPY01000037">
    <property type="protein sequence ID" value="ORW99924.1"/>
    <property type="molecule type" value="Genomic_DNA"/>
</dbReference>
<evidence type="ECO:0000256" key="1">
    <source>
        <dbReference type="ARBA" id="ARBA00001974"/>
    </source>
</evidence>
<dbReference type="SUPFAM" id="SSF51905">
    <property type="entry name" value="FAD/NAD(P)-binding domain"/>
    <property type="match status" value="1"/>
</dbReference>
<dbReference type="Proteomes" id="UP000028880">
    <property type="component" value="Unassembled WGS sequence"/>
</dbReference>
<comment type="cofactor">
    <cofactor evidence="1">
        <name>FAD</name>
        <dbReference type="ChEBI" id="CHEBI:57692"/>
    </cofactor>
</comment>
<dbReference type="STRING" id="47839.BN973_04653"/>
<dbReference type="Gene3D" id="3.90.660.20">
    <property type="entry name" value="Protoporphyrinogen oxidase, mitochondrial, domain 2"/>
    <property type="match status" value="1"/>
</dbReference>
<reference evidence="6 7" key="3">
    <citation type="submission" date="2016-01" db="EMBL/GenBank/DDBJ databases">
        <title>The new phylogeny of the genus Mycobacterium.</title>
        <authorList>
            <person name="Tarcisio F."/>
            <person name="Conor M."/>
            <person name="Antonella G."/>
            <person name="Elisabetta G."/>
            <person name="Giulia F.S."/>
            <person name="Sara T."/>
            <person name="Anna F."/>
            <person name="Clotilde B."/>
            <person name="Roberto B."/>
            <person name="Veronica D.S."/>
            <person name="Fabio R."/>
            <person name="Monica P."/>
            <person name="Olivier J."/>
            <person name="Enrico T."/>
            <person name="Nicola S."/>
        </authorList>
    </citation>
    <scope>NUCLEOTIDE SEQUENCE [LARGE SCALE GENOMIC DNA]</scope>
    <source>
        <strain evidence="6 7">DSM 44626</strain>
    </source>
</reference>
<evidence type="ECO:0000256" key="2">
    <source>
        <dbReference type="ARBA" id="ARBA00023002"/>
    </source>
</evidence>
<dbReference type="EMBL" id="HG964446">
    <property type="protein sequence ID" value="CDO90260.1"/>
    <property type="molecule type" value="Genomic_DNA"/>
</dbReference>
<feature type="binding site" evidence="3">
    <location>
        <position position="223"/>
    </location>
    <ligand>
        <name>FAD</name>
        <dbReference type="ChEBI" id="CHEBI:57692"/>
    </ligand>
</feature>
<feature type="binding site" evidence="3">
    <location>
        <begin position="32"/>
        <end position="33"/>
    </location>
    <ligand>
        <name>FAD</name>
        <dbReference type="ChEBI" id="CHEBI:57692"/>
    </ligand>
</feature>
<dbReference type="SUPFAM" id="SSF54373">
    <property type="entry name" value="FAD-linked reductases, C-terminal domain"/>
    <property type="match status" value="1"/>
</dbReference>
<name>A0A024K2I2_9MYCO</name>
<dbReference type="PANTHER" id="PTHR42923:SF3">
    <property type="entry name" value="PROTOPORPHYRINOGEN OXIDASE"/>
    <property type="match status" value="1"/>
</dbReference>
<dbReference type="RefSeq" id="WP_036470999.1">
    <property type="nucleotide sequence ID" value="NZ_HG964446.1"/>
</dbReference>
<reference evidence="5" key="2">
    <citation type="submission" date="2014-04" db="EMBL/GenBank/DDBJ databases">
        <authorList>
            <person name="Xu Y.W."/>
            <person name="Yang Q."/>
        </authorList>
    </citation>
    <scope>NUCLEOTIDE SEQUENCE</scope>
    <source>
        <strain evidence="5">DSM 44626</strain>
    </source>
</reference>
<dbReference type="InterPro" id="IPR050464">
    <property type="entry name" value="Zeta_carotene_desat/Oxidored"/>
</dbReference>
<dbReference type="eggNOG" id="COG1232">
    <property type="taxonomic scope" value="Bacteria"/>
</dbReference>
<dbReference type="PRINTS" id="PR00757">
    <property type="entry name" value="AMINEOXDASEF"/>
</dbReference>
<proteinExistence type="predicted"/>
<dbReference type="Gene3D" id="3.50.50.60">
    <property type="entry name" value="FAD/NAD(P)-binding domain"/>
    <property type="match status" value="1"/>
</dbReference>
<feature type="binding site" evidence="3">
    <location>
        <position position="13"/>
    </location>
    <ligand>
        <name>FAD</name>
        <dbReference type="ChEBI" id="CHEBI:57692"/>
    </ligand>
</feature>
<dbReference type="InterPro" id="IPR001613">
    <property type="entry name" value="Flavin_amine_oxidase"/>
</dbReference>
<reference evidence="5" key="1">
    <citation type="journal article" date="2014" name="Genome Announc.">
        <title>Draft Genome Sequence of Mycobacterium triplex DSM 44626.</title>
        <authorList>
            <person name="Sassi M."/>
            <person name="Croce O."/>
            <person name="Robert C."/>
            <person name="Raoult D."/>
            <person name="Drancourt M."/>
        </authorList>
    </citation>
    <scope>NUCLEOTIDE SEQUENCE [LARGE SCALE GENOMIC DNA]</scope>
    <source>
        <strain evidence="5">DSM 44626</strain>
    </source>
</reference>
<dbReference type="AlphaFoldDB" id="A0A024K2I2"/>
<accession>A0A024K2I2</accession>
<evidence type="ECO:0000313" key="7">
    <source>
        <dbReference type="Proteomes" id="UP000193710"/>
    </source>
</evidence>
<dbReference type="HOGENOM" id="CLU_042782_0_0_11"/>
<evidence type="ECO:0000256" key="3">
    <source>
        <dbReference type="PIRSR" id="PIRSR601613-1"/>
    </source>
</evidence>
<dbReference type="PANTHER" id="PTHR42923">
    <property type="entry name" value="PROTOPORPHYRINOGEN OXIDASE"/>
    <property type="match status" value="1"/>
</dbReference>
<dbReference type="GO" id="GO:0016491">
    <property type="term" value="F:oxidoreductase activity"/>
    <property type="evidence" value="ECO:0007669"/>
    <property type="project" value="UniProtKB-KW"/>
</dbReference>
<sequence>MTDDVIVVGGGPSGLAAAQRLSRAGTPVRVLEANDRVGGKMLTTHRDGYILDEGAFFLPTTHRTLLATAAEIGMVDEIVPGGFILGIVRDGVIHDLDGDHLLTSLARTRVLSVRAKAEAVKVLPELIRARRAGYARMPEVGPYDTETVSAWSGSRLGAELQEYLVETVLRGIAATSGDTASRGDFLAILALFGGAKLVSFRGGMGSYTDRLARDVKTEVGAQVTSVEDTGSGVTVTWRDRGGVERVEDAAACVVATPGETTTRIVPGLDSWRRSFLGRVRNGKLILLKVGLSQSPRGVKSTYLLVPRASHPFLTGIMLDHHKAPGRAPAGKGLLTIAALDSWSEAHWADDDNQIRAALLTALDQILPGTTDYIEFADVFRWREEYTTVGFYRDLGRFRQICEQDRRIQLAGDSQAFQNLESATITGQRAAERLLASDLLS</sequence>
<evidence type="ECO:0000259" key="4">
    <source>
        <dbReference type="Pfam" id="PF01593"/>
    </source>
</evidence>
<organism evidence="5">
    <name type="scientific">Mycobacterium triplex</name>
    <dbReference type="NCBI Taxonomy" id="47839"/>
    <lineage>
        <taxon>Bacteria</taxon>
        <taxon>Bacillati</taxon>
        <taxon>Actinomycetota</taxon>
        <taxon>Actinomycetes</taxon>
        <taxon>Mycobacteriales</taxon>
        <taxon>Mycobacteriaceae</taxon>
        <taxon>Mycobacterium</taxon>
        <taxon>Mycobacterium simiae complex</taxon>
    </lineage>
</organism>
<evidence type="ECO:0000313" key="6">
    <source>
        <dbReference type="EMBL" id="ORW99924.1"/>
    </source>
</evidence>
<feature type="domain" description="Amine oxidase" evidence="4">
    <location>
        <begin position="13"/>
        <end position="434"/>
    </location>
</feature>
<gene>
    <name evidence="6" type="ORF">AWC29_26540</name>
    <name evidence="5" type="ORF">BN973_04653</name>
</gene>
<dbReference type="Gene3D" id="1.10.3110.10">
    <property type="entry name" value="protoporphyrinogen ix oxidase, domain 3"/>
    <property type="match status" value="1"/>
</dbReference>